<dbReference type="PRINTS" id="PR00171">
    <property type="entry name" value="SUGRTRNSPORT"/>
</dbReference>
<feature type="transmembrane region" description="Helical" evidence="9">
    <location>
        <begin position="284"/>
        <end position="307"/>
    </location>
</feature>
<dbReference type="GO" id="GO:0015798">
    <property type="term" value="P:myo-inositol transport"/>
    <property type="evidence" value="ECO:0007669"/>
    <property type="project" value="UniProtKB-ARBA"/>
</dbReference>
<dbReference type="InterPro" id="IPR020846">
    <property type="entry name" value="MFS_dom"/>
</dbReference>
<dbReference type="InterPro" id="IPR003663">
    <property type="entry name" value="Sugar/inositol_transpt"/>
</dbReference>
<evidence type="ECO:0000313" key="11">
    <source>
        <dbReference type="EMBL" id="KAJ5398258.1"/>
    </source>
</evidence>
<feature type="transmembrane region" description="Helical" evidence="9">
    <location>
        <begin position="387"/>
        <end position="408"/>
    </location>
</feature>
<dbReference type="InterPro" id="IPR005829">
    <property type="entry name" value="Sugar_transporter_CS"/>
</dbReference>
<keyword evidence="5 9" id="KW-1133">Transmembrane helix</keyword>
<dbReference type="InterPro" id="IPR036259">
    <property type="entry name" value="MFS_trans_sf"/>
</dbReference>
<feature type="transmembrane region" description="Helical" evidence="9">
    <location>
        <begin position="197"/>
        <end position="215"/>
    </location>
</feature>
<dbReference type="Gene3D" id="1.20.1250.20">
    <property type="entry name" value="MFS general substrate transporter like domains"/>
    <property type="match status" value="1"/>
</dbReference>
<evidence type="ECO:0000256" key="7">
    <source>
        <dbReference type="RuleBase" id="RU003346"/>
    </source>
</evidence>
<dbReference type="GeneID" id="81369988"/>
<comment type="similarity">
    <text evidence="2 7">Belongs to the major facilitator superfamily. Sugar transporter (TC 2.A.1.1) family.</text>
</comment>
<dbReference type="RefSeq" id="XP_056490310.1">
    <property type="nucleotide sequence ID" value="XM_056631008.1"/>
</dbReference>
<dbReference type="InterPro" id="IPR050814">
    <property type="entry name" value="Myo-inositol_Transporter"/>
</dbReference>
<feature type="compositionally biased region" description="Polar residues" evidence="8">
    <location>
        <begin position="27"/>
        <end position="40"/>
    </location>
</feature>
<dbReference type="OrthoDB" id="5290825at2759"/>
<evidence type="ECO:0000256" key="2">
    <source>
        <dbReference type="ARBA" id="ARBA00010992"/>
    </source>
</evidence>
<dbReference type="PROSITE" id="PS50850">
    <property type="entry name" value="MFS"/>
    <property type="match status" value="1"/>
</dbReference>
<feature type="transmembrane region" description="Helical" evidence="9">
    <location>
        <begin position="221"/>
        <end position="243"/>
    </location>
</feature>
<dbReference type="Proteomes" id="UP001147747">
    <property type="component" value="Unassembled WGS sequence"/>
</dbReference>
<feature type="transmembrane region" description="Helical" evidence="9">
    <location>
        <begin position="447"/>
        <end position="469"/>
    </location>
</feature>
<keyword evidence="6 9" id="KW-0472">Membrane</keyword>
<dbReference type="PANTHER" id="PTHR48020">
    <property type="entry name" value="PROTON MYO-INOSITOL COTRANSPORTER"/>
    <property type="match status" value="1"/>
</dbReference>
<evidence type="ECO:0000256" key="8">
    <source>
        <dbReference type="SAM" id="MobiDB-lite"/>
    </source>
</evidence>
<keyword evidence="12" id="KW-1185">Reference proteome</keyword>
<feature type="transmembrane region" description="Helical" evidence="9">
    <location>
        <begin position="165"/>
        <end position="185"/>
    </location>
</feature>
<feature type="transmembrane region" description="Helical" evidence="9">
    <location>
        <begin position="514"/>
        <end position="534"/>
    </location>
</feature>
<comment type="caution">
    <text evidence="11">The sequence shown here is derived from an EMBL/GenBank/DDBJ whole genome shotgun (WGS) entry which is preliminary data.</text>
</comment>
<dbReference type="PANTHER" id="PTHR48020:SF14">
    <property type="entry name" value="SUGAR TRANSPORTER, PUTATIVE-RELATED"/>
    <property type="match status" value="1"/>
</dbReference>
<comment type="subcellular location">
    <subcellularLocation>
        <location evidence="1">Membrane</location>
        <topology evidence="1">Multi-pass membrane protein</topology>
    </subcellularLocation>
</comment>
<dbReference type="AlphaFoldDB" id="A0A9W9W3Z9"/>
<evidence type="ECO:0000259" key="10">
    <source>
        <dbReference type="PROSITE" id="PS50850"/>
    </source>
</evidence>
<dbReference type="SUPFAM" id="SSF103473">
    <property type="entry name" value="MFS general substrate transporter"/>
    <property type="match status" value="1"/>
</dbReference>
<dbReference type="GO" id="GO:0016020">
    <property type="term" value="C:membrane"/>
    <property type="evidence" value="ECO:0007669"/>
    <property type="project" value="UniProtKB-SubCell"/>
</dbReference>
<reference evidence="11" key="1">
    <citation type="submission" date="2022-12" db="EMBL/GenBank/DDBJ databases">
        <authorList>
            <person name="Petersen C."/>
        </authorList>
    </citation>
    <scope>NUCLEOTIDE SEQUENCE</scope>
    <source>
        <strain evidence="11">IBT 29677</strain>
    </source>
</reference>
<evidence type="ECO:0000256" key="9">
    <source>
        <dbReference type="SAM" id="Phobius"/>
    </source>
</evidence>
<organism evidence="11 12">
    <name type="scientific">Penicillium cosmopolitanum</name>
    <dbReference type="NCBI Taxonomy" id="1131564"/>
    <lineage>
        <taxon>Eukaryota</taxon>
        <taxon>Fungi</taxon>
        <taxon>Dikarya</taxon>
        <taxon>Ascomycota</taxon>
        <taxon>Pezizomycotina</taxon>
        <taxon>Eurotiomycetes</taxon>
        <taxon>Eurotiomycetidae</taxon>
        <taxon>Eurotiales</taxon>
        <taxon>Aspergillaceae</taxon>
        <taxon>Penicillium</taxon>
    </lineage>
</organism>
<feature type="region of interest" description="Disordered" evidence="8">
    <location>
        <begin position="1"/>
        <end position="40"/>
    </location>
</feature>
<dbReference type="Pfam" id="PF00083">
    <property type="entry name" value="Sugar_tr"/>
    <property type="match status" value="1"/>
</dbReference>
<dbReference type="InterPro" id="IPR005828">
    <property type="entry name" value="MFS_sugar_transport-like"/>
</dbReference>
<evidence type="ECO:0000256" key="4">
    <source>
        <dbReference type="ARBA" id="ARBA00022692"/>
    </source>
</evidence>
<dbReference type="EMBL" id="JAPZBU010000006">
    <property type="protein sequence ID" value="KAJ5398258.1"/>
    <property type="molecule type" value="Genomic_DNA"/>
</dbReference>
<feature type="transmembrane region" description="Helical" evidence="9">
    <location>
        <begin position="546"/>
        <end position="565"/>
    </location>
</feature>
<dbReference type="PROSITE" id="PS00217">
    <property type="entry name" value="SUGAR_TRANSPORT_2"/>
    <property type="match status" value="1"/>
</dbReference>
<sequence>MAKASLEEIERQLSPTSVTPIDAVDTQGETGSVSNGNGSVQTPFHGIPRIQLLHEVQEFTVKFGLTDDLELFKKGVLVAKDPAGLNSVEELTEDDRESLEAEKVHRWKHPWILYYTILMNSIGAAVQGWDQTGSNGANLSFPQAFGISDTGSACQVAGTCSRNSWIIGAINTAPYIAVFLISCWLSDPINNILGRRGTIFIGAIFSLLSPIGQAVSQSWPQILVCRILLGIGMGLKEVTVPVFSAENAPANIRGALVMTWQIFVCLGIMLGFSANLAVMNTGDISWRLQLGSAFIPALPLVFGIFFAPESPRWLLKKGRVTDAYRSLLRLRNTPLQAARDLYTIYVQLEVEKAKIQEAGFGNNNIITRFLELFTVPRNRRAAQASGIVMAAQQFCGINIMAFYSSTIFAQAGASTVNSLLASWGFGIALFVFTIPAFYTIDTWGRRTLLLTTFPNMSWTLLAAGMSFYVPESSTAHLGLIAFFIYLYAAFYGPGEGPCAFAYSSEVFPLSHREIGMSWAVATNGFWASVIALIFPPMLQGLGPQGTFGLFAGLNILCFVLIFLFVPETKQRSLEELDVVFSVSTRRHASYQLYDMLPWSWGRFVLRKDLGRPQLYHAQQQDNLEAGLKY</sequence>
<gene>
    <name evidence="11" type="ORF">N7509_006371</name>
</gene>
<proteinExistence type="inferred from homology"/>
<protein>
    <recommendedName>
        <fullName evidence="10">Major facilitator superfamily (MFS) profile domain-containing protein</fullName>
    </recommendedName>
</protein>
<keyword evidence="4 9" id="KW-0812">Transmembrane</keyword>
<name>A0A9W9W3Z9_9EURO</name>
<feature type="transmembrane region" description="Helical" evidence="9">
    <location>
        <begin position="255"/>
        <end position="278"/>
    </location>
</feature>
<feature type="domain" description="Major facilitator superfamily (MFS) profile" evidence="10">
    <location>
        <begin position="116"/>
        <end position="569"/>
    </location>
</feature>
<dbReference type="GO" id="GO:0015791">
    <property type="term" value="P:polyol transmembrane transport"/>
    <property type="evidence" value="ECO:0007669"/>
    <property type="project" value="UniProtKB-ARBA"/>
</dbReference>
<feature type="transmembrane region" description="Helical" evidence="9">
    <location>
        <begin position="420"/>
        <end position="440"/>
    </location>
</feature>
<evidence type="ECO:0000256" key="5">
    <source>
        <dbReference type="ARBA" id="ARBA00022989"/>
    </source>
</evidence>
<keyword evidence="3 7" id="KW-0813">Transport</keyword>
<evidence type="ECO:0000256" key="6">
    <source>
        <dbReference type="ARBA" id="ARBA00023136"/>
    </source>
</evidence>
<evidence type="ECO:0000256" key="3">
    <source>
        <dbReference type="ARBA" id="ARBA00022448"/>
    </source>
</evidence>
<feature type="transmembrane region" description="Helical" evidence="9">
    <location>
        <begin position="475"/>
        <end position="493"/>
    </location>
</feature>
<dbReference type="NCBIfam" id="TIGR00879">
    <property type="entry name" value="SP"/>
    <property type="match status" value="1"/>
</dbReference>
<accession>A0A9W9W3Z9</accession>
<evidence type="ECO:0000313" key="12">
    <source>
        <dbReference type="Proteomes" id="UP001147747"/>
    </source>
</evidence>
<evidence type="ECO:0000256" key="1">
    <source>
        <dbReference type="ARBA" id="ARBA00004141"/>
    </source>
</evidence>
<reference evidence="11" key="2">
    <citation type="journal article" date="2023" name="IMA Fungus">
        <title>Comparative genomic study of the Penicillium genus elucidates a diverse pangenome and 15 lateral gene transfer events.</title>
        <authorList>
            <person name="Petersen C."/>
            <person name="Sorensen T."/>
            <person name="Nielsen M.R."/>
            <person name="Sondergaard T.E."/>
            <person name="Sorensen J.L."/>
            <person name="Fitzpatrick D.A."/>
            <person name="Frisvad J.C."/>
            <person name="Nielsen K.L."/>
        </authorList>
    </citation>
    <scope>NUCLEOTIDE SEQUENCE</scope>
    <source>
        <strain evidence="11">IBT 29677</strain>
    </source>
</reference>
<dbReference type="GO" id="GO:0022857">
    <property type="term" value="F:transmembrane transporter activity"/>
    <property type="evidence" value="ECO:0007669"/>
    <property type="project" value="InterPro"/>
</dbReference>
<feature type="compositionally biased region" description="Basic and acidic residues" evidence="8">
    <location>
        <begin position="1"/>
        <end position="11"/>
    </location>
</feature>
<dbReference type="FunFam" id="1.20.1250.20:FF:000474">
    <property type="entry name" value="Sugar transporter, putative"/>
    <property type="match status" value="1"/>
</dbReference>